<organism evidence="2 3">
    <name type="scientific">Mytilus edulis</name>
    <name type="common">Blue mussel</name>
    <dbReference type="NCBI Taxonomy" id="6550"/>
    <lineage>
        <taxon>Eukaryota</taxon>
        <taxon>Metazoa</taxon>
        <taxon>Spiralia</taxon>
        <taxon>Lophotrochozoa</taxon>
        <taxon>Mollusca</taxon>
        <taxon>Bivalvia</taxon>
        <taxon>Autobranchia</taxon>
        <taxon>Pteriomorphia</taxon>
        <taxon>Mytilida</taxon>
        <taxon>Mytiloidea</taxon>
        <taxon>Mytilidae</taxon>
        <taxon>Mytilinae</taxon>
        <taxon>Mytilus</taxon>
    </lineage>
</organism>
<sequence>MRWNVETDELSYAKRVLPSVSSNISKRAQRLSTLIEHFWNRWKFEYLTSLREFHKKTGDNKINIKVGDVVQVHDDKPRIKWKTAVVEEVVTGNDGLVRSAIIRTNSGRTSRPIVKLYPLEINEVTPSDEYMEEPNNEEIPTRTLPLRKASIRAKERIKSWTR</sequence>
<gene>
    <name evidence="2" type="ORF">MEDL_60801</name>
</gene>
<feature type="domain" description="DUF5641" evidence="1">
    <location>
        <begin position="27"/>
        <end position="119"/>
    </location>
</feature>
<dbReference type="Proteomes" id="UP000683360">
    <property type="component" value="Unassembled WGS sequence"/>
</dbReference>
<dbReference type="AlphaFoldDB" id="A0A8S3V296"/>
<evidence type="ECO:0000313" key="2">
    <source>
        <dbReference type="EMBL" id="CAG2249007.1"/>
    </source>
</evidence>
<dbReference type="Pfam" id="PF18701">
    <property type="entry name" value="DUF5641"/>
    <property type="match status" value="1"/>
</dbReference>
<dbReference type="OrthoDB" id="6092865at2759"/>
<protein>
    <recommendedName>
        <fullName evidence="1">DUF5641 domain-containing protein</fullName>
    </recommendedName>
</protein>
<comment type="caution">
    <text evidence="2">The sequence shown here is derived from an EMBL/GenBank/DDBJ whole genome shotgun (WGS) entry which is preliminary data.</text>
</comment>
<evidence type="ECO:0000313" key="3">
    <source>
        <dbReference type="Proteomes" id="UP000683360"/>
    </source>
</evidence>
<proteinExistence type="predicted"/>
<reference evidence="2" key="1">
    <citation type="submission" date="2021-03" db="EMBL/GenBank/DDBJ databases">
        <authorList>
            <person name="Bekaert M."/>
        </authorList>
    </citation>
    <scope>NUCLEOTIDE SEQUENCE</scope>
</reference>
<accession>A0A8S3V296</accession>
<evidence type="ECO:0000259" key="1">
    <source>
        <dbReference type="Pfam" id="PF18701"/>
    </source>
</evidence>
<dbReference type="EMBL" id="CAJPWZ010002957">
    <property type="protein sequence ID" value="CAG2249007.1"/>
    <property type="molecule type" value="Genomic_DNA"/>
</dbReference>
<dbReference type="InterPro" id="IPR040676">
    <property type="entry name" value="DUF5641"/>
</dbReference>
<name>A0A8S3V296_MYTED</name>
<dbReference type="PANTHER" id="PTHR47331">
    <property type="entry name" value="PHD-TYPE DOMAIN-CONTAINING PROTEIN"/>
    <property type="match status" value="1"/>
</dbReference>
<keyword evidence="3" id="KW-1185">Reference proteome</keyword>
<dbReference type="PANTHER" id="PTHR47331:SF5">
    <property type="entry name" value="RIBONUCLEASE H"/>
    <property type="match status" value="1"/>
</dbReference>